<evidence type="ECO:0000256" key="3">
    <source>
        <dbReference type="ARBA" id="ARBA00022692"/>
    </source>
</evidence>
<dbReference type="PANTHER" id="PTHR43370">
    <property type="entry name" value="SUGAR ABC TRANSPORTER INTEGRAL MEMBRANE PROTEIN-RELATED"/>
    <property type="match status" value="1"/>
</dbReference>
<keyword evidence="5 6" id="KW-0472">Membrane</keyword>
<dbReference type="AlphaFoldDB" id="A0A839NCW2"/>
<protein>
    <submittedName>
        <fullName evidence="7">Simple sugar transport system permease protein</fullName>
    </submittedName>
</protein>
<dbReference type="Pfam" id="PF02653">
    <property type="entry name" value="BPD_transp_2"/>
    <property type="match status" value="1"/>
</dbReference>
<organism evidence="7 8">
    <name type="scientific">Flexivirga oryzae</name>
    <dbReference type="NCBI Taxonomy" id="1794944"/>
    <lineage>
        <taxon>Bacteria</taxon>
        <taxon>Bacillati</taxon>
        <taxon>Actinomycetota</taxon>
        <taxon>Actinomycetes</taxon>
        <taxon>Micrococcales</taxon>
        <taxon>Dermacoccaceae</taxon>
        <taxon>Flexivirga</taxon>
    </lineage>
</organism>
<feature type="transmembrane region" description="Helical" evidence="6">
    <location>
        <begin position="338"/>
        <end position="357"/>
    </location>
</feature>
<dbReference type="GO" id="GO:0022857">
    <property type="term" value="F:transmembrane transporter activity"/>
    <property type="evidence" value="ECO:0007669"/>
    <property type="project" value="InterPro"/>
</dbReference>
<feature type="transmembrane region" description="Helical" evidence="6">
    <location>
        <begin position="85"/>
        <end position="105"/>
    </location>
</feature>
<feature type="transmembrane region" description="Helical" evidence="6">
    <location>
        <begin position="46"/>
        <end position="65"/>
    </location>
</feature>
<dbReference type="EMBL" id="JACHVQ010000001">
    <property type="protein sequence ID" value="MBB2892541.1"/>
    <property type="molecule type" value="Genomic_DNA"/>
</dbReference>
<comment type="subcellular location">
    <subcellularLocation>
        <location evidence="1">Cell membrane</location>
        <topology evidence="1">Multi-pass membrane protein</topology>
    </subcellularLocation>
</comment>
<keyword evidence="7" id="KW-0813">Transport</keyword>
<feature type="transmembrane region" description="Helical" evidence="6">
    <location>
        <begin position="117"/>
        <end position="137"/>
    </location>
</feature>
<keyword evidence="4 6" id="KW-1133">Transmembrane helix</keyword>
<sequence length="450" mass="46786">MTPELNENRDDVVESSVATVEVAPGEVVEQHVVELKQSTTRRIGTSAAFIVLGLIAAVVLGMSAGSHSTSFDLNGSQPGISVPKFSVPGVGLIVVCGIVIILLGAGHLVRSYSKRTLRWAGIAAGILFLVAFLTWAGTEGKQSVQVGSLLQQTLFLATPLILGSMAGLMCEKTAVINVAIEGQMLFGAFAGALFGTLASTWVGLIAAVAIGAVVGALLAVFAIKFTVNQIILGVVINAFALGLTGYLYDAIMADNGTGTNQPIPFSPIKIPVLGDIPVIGSLLFNQTIITYLMYLIVIVIDVMLLRSRWGLRTRAVGEHPKAADTVGINVLRLRYQNVIIGGGIAGLAGAALTIGSVGTFNKNMTSGQGFIALAALIFGRWTPRGALGASLFFGFASALQVALSLLATPIKIDSNLLQMLPYLATIFAVAGLVGRVRAPAADGEPYVKGD</sequence>
<feature type="transmembrane region" description="Helical" evidence="6">
    <location>
        <begin position="175"/>
        <end position="195"/>
    </location>
</feature>
<feature type="transmembrane region" description="Helical" evidence="6">
    <location>
        <begin position="230"/>
        <end position="248"/>
    </location>
</feature>
<gene>
    <name evidence="7" type="ORF">FHU39_002525</name>
</gene>
<dbReference type="PANTHER" id="PTHR43370:SF1">
    <property type="entry name" value="GUANOSINE ABC TRANSPORTER PERMEASE PROTEIN NUPQ"/>
    <property type="match status" value="1"/>
</dbReference>
<dbReference type="GO" id="GO:0005886">
    <property type="term" value="C:plasma membrane"/>
    <property type="evidence" value="ECO:0007669"/>
    <property type="project" value="UniProtKB-SubCell"/>
</dbReference>
<feature type="transmembrane region" description="Helical" evidence="6">
    <location>
        <begin position="201"/>
        <end position="223"/>
    </location>
</feature>
<keyword evidence="2" id="KW-1003">Cell membrane</keyword>
<evidence type="ECO:0000313" key="7">
    <source>
        <dbReference type="EMBL" id="MBB2892541.1"/>
    </source>
</evidence>
<keyword evidence="8" id="KW-1185">Reference proteome</keyword>
<dbReference type="CDD" id="cd06580">
    <property type="entry name" value="TM_PBP1_transp_TpRbsC_like"/>
    <property type="match status" value="1"/>
</dbReference>
<proteinExistence type="predicted"/>
<dbReference type="RefSeq" id="WP_183320691.1">
    <property type="nucleotide sequence ID" value="NZ_JACHVQ010000001.1"/>
</dbReference>
<keyword evidence="7" id="KW-0762">Sugar transport</keyword>
<feature type="transmembrane region" description="Helical" evidence="6">
    <location>
        <begin position="149"/>
        <end position="168"/>
    </location>
</feature>
<feature type="transmembrane region" description="Helical" evidence="6">
    <location>
        <begin position="288"/>
        <end position="305"/>
    </location>
</feature>
<evidence type="ECO:0000256" key="6">
    <source>
        <dbReference type="SAM" id="Phobius"/>
    </source>
</evidence>
<name>A0A839NCW2_9MICO</name>
<comment type="caution">
    <text evidence="7">The sequence shown here is derived from an EMBL/GenBank/DDBJ whole genome shotgun (WGS) entry which is preliminary data.</text>
</comment>
<evidence type="ECO:0000256" key="2">
    <source>
        <dbReference type="ARBA" id="ARBA00022475"/>
    </source>
</evidence>
<evidence type="ECO:0000256" key="4">
    <source>
        <dbReference type="ARBA" id="ARBA00022989"/>
    </source>
</evidence>
<feature type="transmembrane region" description="Helical" evidence="6">
    <location>
        <begin position="386"/>
        <end position="407"/>
    </location>
</feature>
<evidence type="ECO:0000256" key="1">
    <source>
        <dbReference type="ARBA" id="ARBA00004651"/>
    </source>
</evidence>
<keyword evidence="3 6" id="KW-0812">Transmembrane</keyword>
<dbReference type="InterPro" id="IPR001851">
    <property type="entry name" value="ABC_transp_permease"/>
</dbReference>
<evidence type="ECO:0000256" key="5">
    <source>
        <dbReference type="ARBA" id="ARBA00023136"/>
    </source>
</evidence>
<accession>A0A839NCW2</accession>
<feature type="transmembrane region" description="Helical" evidence="6">
    <location>
        <begin position="419"/>
        <end position="438"/>
    </location>
</feature>
<reference evidence="7 8" key="1">
    <citation type="submission" date="2020-08" db="EMBL/GenBank/DDBJ databases">
        <title>Sequencing the genomes of 1000 actinobacteria strains.</title>
        <authorList>
            <person name="Klenk H.-P."/>
        </authorList>
    </citation>
    <scope>NUCLEOTIDE SEQUENCE [LARGE SCALE GENOMIC DNA]</scope>
    <source>
        <strain evidence="7 8">DSM 105369</strain>
    </source>
</reference>
<dbReference type="Proteomes" id="UP000559182">
    <property type="component" value="Unassembled WGS sequence"/>
</dbReference>
<evidence type="ECO:0000313" key="8">
    <source>
        <dbReference type="Proteomes" id="UP000559182"/>
    </source>
</evidence>